<evidence type="ECO:0000313" key="3">
    <source>
        <dbReference type="Proteomes" id="UP000475862"/>
    </source>
</evidence>
<proteinExistence type="predicted"/>
<keyword evidence="1" id="KW-0472">Membrane</keyword>
<evidence type="ECO:0000256" key="1">
    <source>
        <dbReference type="SAM" id="Phobius"/>
    </source>
</evidence>
<keyword evidence="1" id="KW-1133">Transmembrane helix</keyword>
<protein>
    <submittedName>
        <fullName evidence="2">Uncharacterized protein</fullName>
    </submittedName>
</protein>
<dbReference type="Proteomes" id="UP000475862">
    <property type="component" value="Unassembled WGS sequence"/>
</dbReference>
<accession>A0A6G0TD87</accession>
<reference evidence="2 3" key="1">
    <citation type="submission" date="2019-08" db="EMBL/GenBank/DDBJ databases">
        <title>The genome of the soybean aphid Biotype 1, its phylome, world population structure and adaptation to the North American continent.</title>
        <authorList>
            <person name="Giordano R."/>
            <person name="Donthu R.K."/>
            <person name="Hernandez A.G."/>
            <person name="Wright C.L."/>
            <person name="Zimin A.V."/>
        </authorList>
    </citation>
    <scope>NUCLEOTIDE SEQUENCE [LARGE SCALE GENOMIC DNA]</scope>
    <source>
        <tissue evidence="2">Whole aphids</tissue>
    </source>
</reference>
<dbReference type="AlphaFoldDB" id="A0A6G0TD87"/>
<comment type="caution">
    <text evidence="2">The sequence shown here is derived from an EMBL/GenBank/DDBJ whole genome shotgun (WGS) entry which is preliminary data.</text>
</comment>
<evidence type="ECO:0000313" key="2">
    <source>
        <dbReference type="EMBL" id="KAE9530839.1"/>
    </source>
</evidence>
<keyword evidence="3" id="KW-1185">Reference proteome</keyword>
<dbReference type="PANTHER" id="PTHR46113:SF1">
    <property type="entry name" value="PEPTIDASE M17 LEUCYL AMINOPEPTIDASE N-TERMINAL DOMAIN-CONTAINING PROTEIN"/>
    <property type="match status" value="1"/>
</dbReference>
<keyword evidence="1" id="KW-0812">Transmembrane</keyword>
<gene>
    <name evidence="2" type="ORF">AGLY_011301</name>
</gene>
<feature type="transmembrane region" description="Helical" evidence="1">
    <location>
        <begin position="6"/>
        <end position="23"/>
    </location>
</feature>
<organism evidence="2 3">
    <name type="scientific">Aphis glycines</name>
    <name type="common">Soybean aphid</name>
    <dbReference type="NCBI Taxonomy" id="307491"/>
    <lineage>
        <taxon>Eukaryota</taxon>
        <taxon>Metazoa</taxon>
        <taxon>Ecdysozoa</taxon>
        <taxon>Arthropoda</taxon>
        <taxon>Hexapoda</taxon>
        <taxon>Insecta</taxon>
        <taxon>Pterygota</taxon>
        <taxon>Neoptera</taxon>
        <taxon>Paraneoptera</taxon>
        <taxon>Hemiptera</taxon>
        <taxon>Sternorrhyncha</taxon>
        <taxon>Aphidomorpha</taxon>
        <taxon>Aphidoidea</taxon>
        <taxon>Aphididae</taxon>
        <taxon>Aphidini</taxon>
        <taxon>Aphis</taxon>
        <taxon>Aphis</taxon>
    </lineage>
</organism>
<dbReference type="PANTHER" id="PTHR46113">
    <property type="entry name" value="SNAC DOMAIN-CONTAINING PROTEIN"/>
    <property type="match status" value="1"/>
</dbReference>
<dbReference type="OrthoDB" id="6589276at2759"/>
<name>A0A6G0TD87_APHGL</name>
<sequence>MICCTFVYYVVNFFYLTMSSIFLREKIYLINNHSNKISGSKLPSNLQVLKTLFFNLRVVNLNLRESARLIVREVLIFWEKARIPVRLEKHCISKVESLYDEWRTLQKHAARNTASHKEQENLFISKFNDLFDLAHANALQMIKIETDRLFLINQRKKGRLGFMYGIDYTNMRKEELSITRKNKALVRENQSAQTEENLMEIDKTSSDLETDDCSSDLDLDESFSSVEIDVDSTSSNRVRRQKNIITCKIVCALDNCKVSDRGAIHIIMAVVEALEKNVDDYVINRTSIQHCRQILRKERASLIKDKFLESDLQAVVFHWDGKLLPNLVGKDIIDRLSIVISSGDIEKNLSIPVLQNATANEQAKVIYKTIIEWNIQNSVRALSFDTTAVNSGRLGGTCVLLERLLKKELFYLPCRHHIYEIILRSAIHHARWMAKAIYCLKIFMFRTSFELTISEEDGLRGICIFIVTIYIEAWFKAPSAAAAPYQDLLFIRKLYNYSSNDDDISRVALHKFRNHLWYLTPEAVALAFFDKTISNESKRKMIIKLNCKTHSNEKIKRLKFLLNDPSVWSENLSFQNAFKTISKLKTVNDTAERGIKLIEDYNSILTTNEEQKQFVLQIVSDYRKIFPDCKKQTLKRKL</sequence>
<dbReference type="EMBL" id="VYZN01000042">
    <property type="protein sequence ID" value="KAE9530839.1"/>
    <property type="molecule type" value="Genomic_DNA"/>
</dbReference>